<evidence type="ECO:0000256" key="7">
    <source>
        <dbReference type="SAM" id="Phobius"/>
    </source>
</evidence>
<dbReference type="GO" id="GO:0016887">
    <property type="term" value="F:ATP hydrolysis activity"/>
    <property type="evidence" value="ECO:0007669"/>
    <property type="project" value="InterPro"/>
</dbReference>
<feature type="transmembrane region" description="Helical" evidence="7">
    <location>
        <begin position="272"/>
        <end position="294"/>
    </location>
</feature>
<reference evidence="10 11" key="1">
    <citation type="submission" date="2018-05" db="EMBL/GenBank/DDBJ databases">
        <title>Leucothrix arctica sp. nov., isolated from Arctic seawater.</title>
        <authorList>
            <person name="Choi A."/>
            <person name="Baek K."/>
        </authorList>
    </citation>
    <scope>NUCLEOTIDE SEQUENCE [LARGE SCALE GENOMIC DNA]</scope>
    <source>
        <strain evidence="10 11">IMCC9719</strain>
    </source>
</reference>
<dbReference type="PANTHER" id="PTHR24221:SF654">
    <property type="entry name" value="ATP-BINDING CASSETTE SUB-FAMILY B MEMBER 6"/>
    <property type="match status" value="1"/>
</dbReference>
<dbReference type="GO" id="GO:0005886">
    <property type="term" value="C:plasma membrane"/>
    <property type="evidence" value="ECO:0007669"/>
    <property type="project" value="UniProtKB-SubCell"/>
</dbReference>
<dbReference type="GO" id="GO:0140359">
    <property type="term" value="F:ABC-type transporter activity"/>
    <property type="evidence" value="ECO:0007669"/>
    <property type="project" value="InterPro"/>
</dbReference>
<dbReference type="PANTHER" id="PTHR24221">
    <property type="entry name" value="ATP-BINDING CASSETTE SUB-FAMILY B"/>
    <property type="match status" value="1"/>
</dbReference>
<gene>
    <name evidence="10" type="ORF">DKT75_06080</name>
</gene>
<evidence type="ECO:0000259" key="9">
    <source>
        <dbReference type="PROSITE" id="PS50929"/>
    </source>
</evidence>
<feature type="transmembrane region" description="Helical" evidence="7">
    <location>
        <begin position="20"/>
        <end position="43"/>
    </location>
</feature>
<dbReference type="SUPFAM" id="SSF90123">
    <property type="entry name" value="ABC transporter transmembrane region"/>
    <property type="match status" value="1"/>
</dbReference>
<dbReference type="InterPro" id="IPR017871">
    <property type="entry name" value="ABC_transporter-like_CS"/>
</dbReference>
<keyword evidence="4 10" id="KW-0067">ATP-binding</keyword>
<evidence type="ECO:0000256" key="2">
    <source>
        <dbReference type="ARBA" id="ARBA00022692"/>
    </source>
</evidence>
<dbReference type="InterPro" id="IPR039421">
    <property type="entry name" value="Type_1_exporter"/>
</dbReference>
<feature type="domain" description="ABC transporter" evidence="8">
    <location>
        <begin position="339"/>
        <end position="576"/>
    </location>
</feature>
<dbReference type="InterPro" id="IPR036640">
    <property type="entry name" value="ABC1_TM_sf"/>
</dbReference>
<dbReference type="Proteomes" id="UP000245506">
    <property type="component" value="Unassembled WGS sequence"/>
</dbReference>
<feature type="transmembrane region" description="Helical" evidence="7">
    <location>
        <begin position="136"/>
        <end position="157"/>
    </location>
</feature>
<dbReference type="PROSITE" id="PS50929">
    <property type="entry name" value="ABC_TM1F"/>
    <property type="match status" value="1"/>
</dbReference>
<dbReference type="Gene3D" id="1.20.1560.10">
    <property type="entry name" value="ABC transporter type 1, transmembrane domain"/>
    <property type="match status" value="1"/>
</dbReference>
<keyword evidence="11" id="KW-1185">Reference proteome</keyword>
<dbReference type="Gene3D" id="3.40.50.300">
    <property type="entry name" value="P-loop containing nucleotide triphosphate hydrolases"/>
    <property type="match status" value="1"/>
</dbReference>
<keyword evidence="5 7" id="KW-1133">Transmembrane helix</keyword>
<dbReference type="Pfam" id="PF00005">
    <property type="entry name" value="ABC_tran"/>
    <property type="match status" value="1"/>
</dbReference>
<evidence type="ECO:0000313" key="10">
    <source>
        <dbReference type="EMBL" id="PWQ97491.1"/>
    </source>
</evidence>
<dbReference type="EMBL" id="QGKL01000019">
    <property type="protein sequence ID" value="PWQ97491.1"/>
    <property type="molecule type" value="Genomic_DNA"/>
</dbReference>
<evidence type="ECO:0000256" key="6">
    <source>
        <dbReference type="ARBA" id="ARBA00023136"/>
    </source>
</evidence>
<dbReference type="PROSITE" id="PS00211">
    <property type="entry name" value="ABC_TRANSPORTER_1"/>
    <property type="match status" value="1"/>
</dbReference>
<comment type="subcellular location">
    <subcellularLocation>
        <location evidence="1">Cell membrane</location>
        <topology evidence="1">Multi-pass membrane protein</topology>
    </subcellularLocation>
</comment>
<organism evidence="10 11">
    <name type="scientific">Leucothrix arctica</name>
    <dbReference type="NCBI Taxonomy" id="1481894"/>
    <lineage>
        <taxon>Bacteria</taxon>
        <taxon>Pseudomonadati</taxon>
        <taxon>Pseudomonadota</taxon>
        <taxon>Gammaproteobacteria</taxon>
        <taxon>Thiotrichales</taxon>
        <taxon>Thiotrichaceae</taxon>
        <taxon>Leucothrix</taxon>
    </lineage>
</organism>
<dbReference type="SMART" id="SM00382">
    <property type="entry name" value="AAA"/>
    <property type="match status" value="1"/>
</dbReference>
<dbReference type="GO" id="GO:0005524">
    <property type="term" value="F:ATP binding"/>
    <property type="evidence" value="ECO:0007669"/>
    <property type="project" value="UniProtKB-KW"/>
</dbReference>
<dbReference type="SUPFAM" id="SSF52540">
    <property type="entry name" value="P-loop containing nucleoside triphosphate hydrolases"/>
    <property type="match status" value="1"/>
</dbReference>
<dbReference type="InterPro" id="IPR003593">
    <property type="entry name" value="AAA+_ATPase"/>
</dbReference>
<evidence type="ECO:0000256" key="1">
    <source>
        <dbReference type="ARBA" id="ARBA00004651"/>
    </source>
</evidence>
<comment type="caution">
    <text evidence="10">The sequence shown here is derived from an EMBL/GenBank/DDBJ whole genome shotgun (WGS) entry which is preliminary data.</text>
</comment>
<dbReference type="Pfam" id="PF00664">
    <property type="entry name" value="ABC_membrane"/>
    <property type="match status" value="1"/>
</dbReference>
<dbReference type="PROSITE" id="PS50893">
    <property type="entry name" value="ABC_TRANSPORTER_2"/>
    <property type="match status" value="1"/>
</dbReference>
<protein>
    <submittedName>
        <fullName evidence="10">ABC transporter ATP-binding protein</fullName>
    </submittedName>
</protein>
<evidence type="ECO:0000256" key="4">
    <source>
        <dbReference type="ARBA" id="ARBA00022840"/>
    </source>
</evidence>
<feature type="transmembrane region" description="Helical" evidence="7">
    <location>
        <begin position="63"/>
        <end position="88"/>
    </location>
</feature>
<dbReference type="InterPro" id="IPR027417">
    <property type="entry name" value="P-loop_NTPase"/>
</dbReference>
<dbReference type="GO" id="GO:0034040">
    <property type="term" value="F:ATPase-coupled lipid transmembrane transporter activity"/>
    <property type="evidence" value="ECO:0007669"/>
    <property type="project" value="TreeGrafter"/>
</dbReference>
<evidence type="ECO:0000256" key="3">
    <source>
        <dbReference type="ARBA" id="ARBA00022741"/>
    </source>
</evidence>
<dbReference type="OrthoDB" id="9759820at2"/>
<dbReference type="InterPro" id="IPR003439">
    <property type="entry name" value="ABC_transporter-like_ATP-bd"/>
</dbReference>
<evidence type="ECO:0000256" key="5">
    <source>
        <dbReference type="ARBA" id="ARBA00022989"/>
    </source>
</evidence>
<keyword evidence="2 7" id="KW-0812">Transmembrane</keyword>
<proteinExistence type="predicted"/>
<keyword evidence="3" id="KW-0547">Nucleotide-binding</keyword>
<keyword evidence="6 7" id="KW-0472">Membrane</keyword>
<evidence type="ECO:0000259" key="8">
    <source>
        <dbReference type="PROSITE" id="PS50893"/>
    </source>
</evidence>
<dbReference type="InterPro" id="IPR011527">
    <property type="entry name" value="ABC1_TM_dom"/>
</dbReference>
<sequence>MDILIREYGRIIWQKRLAAFFILLGITGAIGLDILTPLIYKNIANGLAQPFTPEIRTMLIENLMWLGGIFIVVWLCWRLVEFSVIPLLAGGMKMLDKRCFNVLLKQRYSFFESNFSGSMVKQAGRFVKSFETIIDWLLFQLFSNLLSITLAFVVFWYQQPEFALYFLAWAVIFISWSVGFSIWKLKFDKRVAEWDSKIGGAFSDSISNIFIVKSFALEREEQSKVNHFADETFLKRRTAWTMMFISFAVQGILAFSIELILIYLMIGKWESGAFEIGVFVLFQAILIKLIHSLWDFGRNFQRFFSALADASEMAEVFRNTELDVDENQTAAHRINSGHIRFEQLNFNYLGASGQSGGLFKGFNLDIKAGEKVALVGHSGSGKTSLTKLLFRFIEPQNGKISIDGNDVQDFTLESLRTQISLIPQQPELFHRSIRDNIALGKNISDEKILDVLNKAGALEFVEAMPNKLDTMVGERGVKLSGGEKQRVAIARAFLDDAKVVVLDEATSALDSITEQAIQQALFKLIEGKTSIVIAHRLSTILRMDRIIVLDHGEIIEQGTHQELLQKQGRYYLMWQHQSGEFIGS</sequence>
<dbReference type="AlphaFoldDB" id="A0A317CH78"/>
<dbReference type="RefSeq" id="WP_109822533.1">
    <property type="nucleotide sequence ID" value="NZ_QGKL01000019.1"/>
</dbReference>
<feature type="transmembrane region" description="Helical" evidence="7">
    <location>
        <begin position="244"/>
        <end position="266"/>
    </location>
</feature>
<name>A0A317CH78_9GAMM</name>
<dbReference type="FunFam" id="3.40.50.300:FF:000218">
    <property type="entry name" value="Multidrug ABC transporter ATP-binding protein"/>
    <property type="match status" value="1"/>
</dbReference>
<feature type="transmembrane region" description="Helical" evidence="7">
    <location>
        <begin position="163"/>
        <end position="183"/>
    </location>
</feature>
<accession>A0A317CH78</accession>
<evidence type="ECO:0000313" key="11">
    <source>
        <dbReference type="Proteomes" id="UP000245506"/>
    </source>
</evidence>
<feature type="domain" description="ABC transmembrane type-1" evidence="9">
    <location>
        <begin position="20"/>
        <end position="305"/>
    </location>
</feature>